<comment type="caution">
    <text evidence="4">The sequence shown here is derived from an EMBL/GenBank/DDBJ whole genome shotgun (WGS) entry which is preliminary data.</text>
</comment>
<feature type="compositionally biased region" description="Polar residues" evidence="1">
    <location>
        <begin position="546"/>
        <end position="561"/>
    </location>
</feature>
<feature type="region of interest" description="Disordered" evidence="1">
    <location>
        <begin position="466"/>
        <end position="580"/>
    </location>
</feature>
<gene>
    <name evidence="4" type="ORF">CI238_09794</name>
</gene>
<evidence type="ECO:0000256" key="2">
    <source>
        <dbReference type="SAM" id="Phobius"/>
    </source>
</evidence>
<keyword evidence="2" id="KW-1133">Transmembrane helix</keyword>
<sequence>MTKSWAWVSLLLLLAIANAAVIPGGNLAHTSTPSTPPSLTESTRTLAAFLKQWAKFRGGQVDLVEEEPGLEALHGRQQDGPTMDRTWARQHLAQVTTVILVLPGILTSSSRPSAKASLLITTLTLVRTVTVELASQTTVVLVPVEQTLIFISPVLVIETRVVTAPRPSRITASRDLAGAAAFDQVLHPAALPVYSLRPNEATLLPKAERIRRQESNPVTRVSTIIVEITTTLTNVGSSIRTVTILNPVFVSVSENQTVTTTKFTATTLSTETTASRLLSVIPPAPPAVPTRSTNNEDELTDTTASFITIFPTGTTLSPSTTKNSSIFTSVSGLTSTSAVLVPSETSTGAGFTTWFSTPSDTGVGRPTQSTAKSYAGSKSASTTTTAPSGSTALPNPESASDAVLPPGTVAIITIGAVTALIFFLFLGFFYQRYRTFFGNRRHHQLAVEDYQMTSATAATAIMNRSASAPSHHNGQDQIVASETSSKSEGEGGQVRIVIRPVANQRDNGSGVSPLQRAWPRPPGYTGQTYSFSADGSGETTPRDATGWSTMSEYGSTTNRDASQGGDLYELAATGGTTQRV</sequence>
<dbReference type="Proteomes" id="UP000076584">
    <property type="component" value="Unassembled WGS sequence"/>
</dbReference>
<feature type="signal peptide" evidence="3">
    <location>
        <begin position="1"/>
        <end position="19"/>
    </location>
</feature>
<dbReference type="AlphaFoldDB" id="A0A166UQ31"/>
<reference evidence="4 5" key="1">
    <citation type="submission" date="2015-06" db="EMBL/GenBank/DDBJ databases">
        <title>Survival trade-offs in plant roots during colonization by closely related pathogenic and mutualistic fungi.</title>
        <authorList>
            <person name="Hacquard S."/>
            <person name="Kracher B."/>
            <person name="Hiruma K."/>
            <person name="Weinman A."/>
            <person name="Muench P."/>
            <person name="Garrido Oter R."/>
            <person name="Ver Loren van Themaat E."/>
            <person name="Dallerey J.-F."/>
            <person name="Damm U."/>
            <person name="Henrissat B."/>
            <person name="Lespinet O."/>
            <person name="Thon M."/>
            <person name="Kemen E."/>
            <person name="McHardy A.C."/>
            <person name="Schulze-Lefert P."/>
            <person name="O'Connell R.J."/>
        </authorList>
    </citation>
    <scope>NUCLEOTIDE SEQUENCE [LARGE SCALE GENOMIC DNA]</scope>
    <source>
        <strain evidence="4 5">MAFF 238704</strain>
    </source>
</reference>
<keyword evidence="5" id="KW-1185">Reference proteome</keyword>
<feature type="compositionally biased region" description="Polar residues" evidence="1">
    <location>
        <begin position="525"/>
        <end position="539"/>
    </location>
</feature>
<feature type="chain" id="PRO_5007880758" evidence="3">
    <location>
        <begin position="20"/>
        <end position="580"/>
    </location>
</feature>
<accession>A0A166UQ31</accession>
<keyword evidence="2" id="KW-0812">Transmembrane</keyword>
<organism evidence="4 5">
    <name type="scientific">Colletotrichum incanum</name>
    <name type="common">Soybean anthracnose fungus</name>
    <dbReference type="NCBI Taxonomy" id="1573173"/>
    <lineage>
        <taxon>Eukaryota</taxon>
        <taxon>Fungi</taxon>
        <taxon>Dikarya</taxon>
        <taxon>Ascomycota</taxon>
        <taxon>Pezizomycotina</taxon>
        <taxon>Sordariomycetes</taxon>
        <taxon>Hypocreomycetidae</taxon>
        <taxon>Glomerellales</taxon>
        <taxon>Glomerellaceae</taxon>
        <taxon>Colletotrichum</taxon>
        <taxon>Colletotrichum spaethianum species complex</taxon>
    </lineage>
</organism>
<keyword evidence="2" id="KW-0472">Membrane</keyword>
<evidence type="ECO:0000313" key="5">
    <source>
        <dbReference type="Proteomes" id="UP000076584"/>
    </source>
</evidence>
<feature type="region of interest" description="Disordered" evidence="1">
    <location>
        <begin position="355"/>
        <end position="399"/>
    </location>
</feature>
<evidence type="ECO:0000313" key="4">
    <source>
        <dbReference type="EMBL" id="KZL73662.1"/>
    </source>
</evidence>
<keyword evidence="3" id="KW-0732">Signal</keyword>
<dbReference type="EMBL" id="LFIW01002341">
    <property type="protein sequence ID" value="KZL73662.1"/>
    <property type="molecule type" value="Genomic_DNA"/>
</dbReference>
<protein>
    <submittedName>
        <fullName evidence="4">Gmc oxidoreductase</fullName>
    </submittedName>
</protein>
<feature type="compositionally biased region" description="Polar residues" evidence="1">
    <location>
        <begin position="466"/>
        <end position="480"/>
    </location>
</feature>
<feature type="compositionally biased region" description="Low complexity" evidence="1">
    <location>
        <begin position="369"/>
        <end position="392"/>
    </location>
</feature>
<evidence type="ECO:0000256" key="3">
    <source>
        <dbReference type="SAM" id="SignalP"/>
    </source>
</evidence>
<feature type="transmembrane region" description="Helical" evidence="2">
    <location>
        <begin position="409"/>
        <end position="430"/>
    </location>
</feature>
<dbReference type="STRING" id="1573173.A0A166UQ31"/>
<proteinExistence type="predicted"/>
<evidence type="ECO:0000256" key="1">
    <source>
        <dbReference type="SAM" id="MobiDB-lite"/>
    </source>
</evidence>
<name>A0A166UQ31_COLIC</name>